<evidence type="ECO:0000313" key="3">
    <source>
        <dbReference type="Proteomes" id="UP000709295"/>
    </source>
</evidence>
<comment type="caution">
    <text evidence="2">The sequence shown here is derived from an EMBL/GenBank/DDBJ whole genome shotgun (WGS) entry which is preliminary data.</text>
</comment>
<reference evidence="2" key="1">
    <citation type="submission" date="2021-01" db="EMBL/GenBank/DDBJ databases">
        <title>Phytophthora aleatoria, a newly-described species from Pinus radiata is distinct from Phytophthora cactorum isolates based on comparative genomics.</title>
        <authorList>
            <person name="Mcdougal R."/>
            <person name="Panda P."/>
            <person name="Williams N."/>
            <person name="Studholme D.J."/>
        </authorList>
    </citation>
    <scope>NUCLEOTIDE SEQUENCE</scope>
    <source>
        <strain evidence="2">NZFS 4037</strain>
    </source>
</reference>
<proteinExistence type="predicted"/>
<accession>A0A8J5MGP6</accession>
<dbReference type="Proteomes" id="UP000709295">
    <property type="component" value="Unassembled WGS sequence"/>
</dbReference>
<dbReference type="EMBL" id="JAENGY010000287">
    <property type="protein sequence ID" value="KAG6966984.1"/>
    <property type="molecule type" value="Genomic_DNA"/>
</dbReference>
<organism evidence="2 3">
    <name type="scientific">Phytophthora aleatoria</name>
    <dbReference type="NCBI Taxonomy" id="2496075"/>
    <lineage>
        <taxon>Eukaryota</taxon>
        <taxon>Sar</taxon>
        <taxon>Stramenopiles</taxon>
        <taxon>Oomycota</taxon>
        <taxon>Peronosporomycetes</taxon>
        <taxon>Peronosporales</taxon>
        <taxon>Peronosporaceae</taxon>
        <taxon>Phytophthora</taxon>
    </lineage>
</organism>
<evidence type="ECO:0000313" key="2">
    <source>
        <dbReference type="EMBL" id="KAG6966984.1"/>
    </source>
</evidence>
<gene>
    <name evidence="2" type="ORF">JG688_00006524</name>
</gene>
<feature type="region of interest" description="Disordered" evidence="1">
    <location>
        <begin position="58"/>
        <end position="118"/>
    </location>
</feature>
<dbReference type="AlphaFoldDB" id="A0A8J5MGP6"/>
<protein>
    <submittedName>
        <fullName evidence="2">Uncharacterized protein</fullName>
    </submittedName>
</protein>
<sequence length="285" mass="32677">MEEVRDAMNQLEQGNIWTGGSESLMREMANTMELQRKLEDAMEKVAMGMTEVVITEEKQTRVKRKREMASTGRQEQEKDAEVLTSESSSLSSSRSEKEQEVPNNKKMKHGQTDSEMEEETWTTVQSFAKPTQLKTRDLARECLKTILNVKATNKKIQPDMKTRTCSTNKALTTVFQRKQTTETCHSPPTASKTTKEMQDQLKGIIAQAEQWQDGIFSLNQLDKAVKGFGDIASYQLQFWDSLADFNTGLCVDKLIRCVKFIQKPTHREKYLQILNKLKQSIDKHQ</sequence>
<name>A0A8J5MGP6_9STRA</name>
<evidence type="ECO:0000256" key="1">
    <source>
        <dbReference type="SAM" id="MobiDB-lite"/>
    </source>
</evidence>
<keyword evidence="3" id="KW-1185">Reference proteome</keyword>